<accession>A0A3E0TN11</accession>
<dbReference type="RefSeq" id="WP_116007081.1">
    <property type="nucleotide sequence ID" value="NZ_QUOU01000001.1"/>
</dbReference>
<evidence type="ECO:0000259" key="2">
    <source>
        <dbReference type="Pfam" id="PF14086"/>
    </source>
</evidence>
<dbReference type="OrthoDB" id="5901453at2"/>
<feature type="region of interest" description="Disordered" evidence="1">
    <location>
        <begin position="104"/>
        <end position="138"/>
    </location>
</feature>
<comment type="caution">
    <text evidence="3">The sequence shown here is derived from an EMBL/GenBank/DDBJ whole genome shotgun (WGS) entry which is preliminary data.</text>
</comment>
<gene>
    <name evidence="3" type="ORF">DXX93_04870</name>
</gene>
<dbReference type="Pfam" id="PF14086">
    <property type="entry name" value="DUF4266"/>
    <property type="match status" value="1"/>
</dbReference>
<dbReference type="InterPro" id="IPR025362">
    <property type="entry name" value="DUF4266"/>
</dbReference>
<feature type="region of interest" description="Disordered" evidence="1">
    <location>
        <begin position="151"/>
        <end position="175"/>
    </location>
</feature>
<evidence type="ECO:0000313" key="4">
    <source>
        <dbReference type="Proteomes" id="UP000256478"/>
    </source>
</evidence>
<dbReference type="EMBL" id="QUOU01000001">
    <property type="protein sequence ID" value="REL25959.1"/>
    <property type="molecule type" value="Genomic_DNA"/>
</dbReference>
<dbReference type="Proteomes" id="UP000256478">
    <property type="component" value="Unassembled WGS sequence"/>
</dbReference>
<feature type="domain" description="DUF4266" evidence="2">
    <location>
        <begin position="201"/>
        <end position="250"/>
    </location>
</feature>
<evidence type="ECO:0000313" key="3">
    <source>
        <dbReference type="EMBL" id="REL25959.1"/>
    </source>
</evidence>
<dbReference type="AlphaFoldDB" id="A0A3E0TN11"/>
<name>A0A3E0TN11_9GAMM</name>
<sequence>MLIAINTFSNKVRVSQFKQHGMKPLATSLVLASLWSISGYSMAQPIIIHQQDETAVQSTGKVVKVITLGKSAVGKSAVTTGSSVQLPRVTNVVRDVINQVHQQTDLQATRQPSRQTAISATHTDQKTANAQGSTVNSTRNSIAAAPLNPFRPLAPLVTDTPAQPKTPQPFADNEPRDVSPLGELLAGAFSWLDTLFDIEAVKPWQKARLAEPVMSPTGISPEHTKFTKKVFLSKEGSSGGDGVAGGGCGCK</sequence>
<organism evidence="3 4">
    <name type="scientific">Thalassotalea euphylliae</name>
    <dbReference type="NCBI Taxonomy" id="1655234"/>
    <lineage>
        <taxon>Bacteria</taxon>
        <taxon>Pseudomonadati</taxon>
        <taxon>Pseudomonadota</taxon>
        <taxon>Gammaproteobacteria</taxon>
        <taxon>Alteromonadales</taxon>
        <taxon>Colwelliaceae</taxon>
        <taxon>Thalassotalea</taxon>
    </lineage>
</organism>
<proteinExistence type="predicted"/>
<reference evidence="3 4" key="1">
    <citation type="submission" date="2018-08" db="EMBL/GenBank/DDBJ databases">
        <title>Thalassotalea euphylliae genome.</title>
        <authorList>
            <person name="Summers S."/>
            <person name="Rice S.A."/>
            <person name="Freckelton M.L."/>
            <person name="Nedved B.T."/>
            <person name="Hadfield M.G."/>
        </authorList>
    </citation>
    <scope>NUCLEOTIDE SEQUENCE [LARGE SCALE GENOMIC DNA]</scope>
    <source>
        <strain evidence="3 4">H1</strain>
    </source>
</reference>
<protein>
    <submittedName>
        <fullName evidence="3">DUF4266 domain-containing protein</fullName>
    </submittedName>
</protein>
<evidence type="ECO:0000256" key="1">
    <source>
        <dbReference type="SAM" id="MobiDB-lite"/>
    </source>
</evidence>